<keyword evidence="2" id="KW-1185">Reference proteome</keyword>
<protein>
    <submittedName>
        <fullName evidence="1">Uncharacterized protein</fullName>
    </submittedName>
</protein>
<dbReference type="SUPFAM" id="SSF53098">
    <property type="entry name" value="Ribonuclease H-like"/>
    <property type="match status" value="1"/>
</dbReference>
<dbReference type="PANTHER" id="PTHR45749:SF23">
    <property type="entry name" value="ZINC FINGER MYM-TYPE PROTEIN 1-LIKE"/>
    <property type="match status" value="1"/>
</dbReference>
<name>A0A8R2JKY1_ACYPI</name>
<dbReference type="InterPro" id="IPR012337">
    <property type="entry name" value="RNaseH-like_sf"/>
</dbReference>
<dbReference type="PANTHER" id="PTHR45749">
    <property type="match status" value="1"/>
</dbReference>
<reference evidence="2" key="1">
    <citation type="submission" date="2010-06" db="EMBL/GenBank/DDBJ databases">
        <authorList>
            <person name="Jiang H."/>
            <person name="Abraham K."/>
            <person name="Ali S."/>
            <person name="Alsbrooks S.L."/>
            <person name="Anim B.N."/>
            <person name="Anosike U.S."/>
            <person name="Attaway T."/>
            <person name="Bandaranaike D.P."/>
            <person name="Battles P.K."/>
            <person name="Bell S.N."/>
            <person name="Bell A.V."/>
            <person name="Beltran B."/>
            <person name="Bickham C."/>
            <person name="Bustamante Y."/>
            <person name="Caleb T."/>
            <person name="Canada A."/>
            <person name="Cardenas V."/>
            <person name="Carter K."/>
            <person name="Chacko J."/>
            <person name="Chandrabose M.N."/>
            <person name="Chavez D."/>
            <person name="Chavez A."/>
            <person name="Chen L."/>
            <person name="Chu H.-S."/>
            <person name="Claassen K.J."/>
            <person name="Cockrell R."/>
            <person name="Collins M."/>
            <person name="Cooper J.A."/>
            <person name="Cree A."/>
            <person name="Curry S.M."/>
            <person name="Da Y."/>
            <person name="Dao M.D."/>
            <person name="Das B."/>
            <person name="Davila M.-L."/>
            <person name="Davy-Carroll L."/>
            <person name="Denson S."/>
            <person name="Dinh H."/>
            <person name="Ebong V.E."/>
            <person name="Edwards J.R."/>
            <person name="Egan A."/>
            <person name="El-Daye J."/>
            <person name="Escobedo L."/>
            <person name="Fernandez S."/>
            <person name="Fernando P.R."/>
            <person name="Flagg N."/>
            <person name="Forbes L.D."/>
            <person name="Fowler R.G."/>
            <person name="Fu Q."/>
            <person name="Gabisi R.A."/>
            <person name="Ganer J."/>
            <person name="Garbino Pronczuk A."/>
            <person name="Garcia R.M."/>
            <person name="Garner T."/>
            <person name="Garrett T.E."/>
            <person name="Gonzalez D.A."/>
            <person name="Hamid H."/>
            <person name="Hawkins E.S."/>
            <person name="Hirani K."/>
            <person name="Hogues M.E."/>
            <person name="Hollins B."/>
            <person name="Hsiao C.-H."/>
            <person name="Jabil R."/>
            <person name="James M.L."/>
            <person name="Jhangiani S.N."/>
            <person name="Johnson B."/>
            <person name="Johnson Q."/>
            <person name="Joshi V."/>
            <person name="Kalu J.B."/>
            <person name="Kam C."/>
            <person name="Kashfia A."/>
            <person name="Keebler J."/>
            <person name="Kisamo H."/>
            <person name="Kovar C.L."/>
            <person name="Lago L.A."/>
            <person name="Lai C.-Y."/>
            <person name="Laidlaw J."/>
            <person name="Lara F."/>
            <person name="Le T.-K."/>
            <person name="Lee S.L."/>
            <person name="Legall F.H."/>
            <person name="Lemon S.J."/>
            <person name="Lewis L.R."/>
            <person name="Li B."/>
            <person name="Liu Y."/>
            <person name="Liu Y.-S."/>
            <person name="Lopez J."/>
            <person name="Lozado R.J."/>
            <person name="Lu J."/>
            <person name="Madu R.C."/>
            <person name="Maheshwari M."/>
            <person name="Maheshwari R."/>
            <person name="Malloy K."/>
            <person name="Martinez E."/>
            <person name="Mathew T."/>
            <person name="Mercado I.C."/>
            <person name="Mercado C."/>
            <person name="Meyer B."/>
            <person name="Montgomery K."/>
            <person name="Morgan M.B."/>
            <person name="Munidasa M."/>
            <person name="Nazareth L.V."/>
            <person name="Nelson J."/>
            <person name="Ng B.M."/>
            <person name="Nguyen N.B."/>
            <person name="Nguyen P.Q."/>
            <person name="Nguyen T."/>
            <person name="Obregon M."/>
            <person name="Okwuonu G.O."/>
            <person name="Onwere C.G."/>
            <person name="Orozco G."/>
            <person name="Parra A."/>
            <person name="Patel S."/>
            <person name="Patil S."/>
            <person name="Perez A."/>
            <person name="Perez Y."/>
            <person name="Pham C."/>
            <person name="Primus E.L."/>
            <person name="Pu L.-L."/>
            <person name="Puazo M."/>
            <person name="Qin X."/>
            <person name="Quiroz J.B."/>
            <person name="Reese J."/>
            <person name="Richards S."/>
            <person name="Rives C.M."/>
            <person name="Robberts R."/>
            <person name="Ruiz S.J."/>
            <person name="Ruiz M.J."/>
            <person name="Santibanez J."/>
            <person name="Schneider B.W."/>
            <person name="Sisson I."/>
            <person name="Smith M."/>
            <person name="Sodergren E."/>
            <person name="Song X.-Z."/>
            <person name="Song B.B."/>
            <person name="Summersgill H."/>
            <person name="Thelus R."/>
            <person name="Thornton R.D."/>
            <person name="Trejos Z.Y."/>
            <person name="Usmani K."/>
            <person name="Vattathil S."/>
            <person name="Villasana D."/>
            <person name="Walker D.L."/>
            <person name="Wang S."/>
            <person name="Wang K."/>
            <person name="White C.S."/>
            <person name="Williams A.C."/>
            <person name="Williamson J."/>
            <person name="Wilson K."/>
            <person name="Woghiren I.O."/>
            <person name="Woodworth J.R."/>
            <person name="Worley K.C."/>
            <person name="Wright R.A."/>
            <person name="Wu W."/>
            <person name="Young L."/>
            <person name="Zhang L."/>
            <person name="Zhang J."/>
            <person name="Zhu Y."/>
            <person name="Muzny D.M."/>
            <person name="Weinstock G."/>
            <person name="Gibbs R.A."/>
        </authorList>
    </citation>
    <scope>NUCLEOTIDE SEQUENCE [LARGE SCALE GENOMIC DNA]</scope>
    <source>
        <strain evidence="2">LSR1</strain>
    </source>
</reference>
<dbReference type="AlphaFoldDB" id="A0A8R2JKY1"/>
<dbReference type="GeneID" id="100575222"/>
<dbReference type="OrthoDB" id="6759200at2759"/>
<organism evidence="1 2">
    <name type="scientific">Acyrthosiphon pisum</name>
    <name type="common">Pea aphid</name>
    <dbReference type="NCBI Taxonomy" id="7029"/>
    <lineage>
        <taxon>Eukaryota</taxon>
        <taxon>Metazoa</taxon>
        <taxon>Ecdysozoa</taxon>
        <taxon>Arthropoda</taxon>
        <taxon>Hexapoda</taxon>
        <taxon>Insecta</taxon>
        <taxon>Pterygota</taxon>
        <taxon>Neoptera</taxon>
        <taxon>Paraneoptera</taxon>
        <taxon>Hemiptera</taxon>
        <taxon>Sternorrhyncha</taxon>
        <taxon>Aphidomorpha</taxon>
        <taxon>Aphidoidea</taxon>
        <taxon>Aphididae</taxon>
        <taxon>Macrosiphini</taxon>
        <taxon>Acyrthosiphon</taxon>
    </lineage>
</organism>
<evidence type="ECO:0000313" key="1">
    <source>
        <dbReference type="EnsemblMetazoa" id="XP_029341006.1"/>
    </source>
</evidence>
<accession>A0A8R2JKY1</accession>
<dbReference type="RefSeq" id="XP_029341006.1">
    <property type="nucleotide sequence ID" value="XM_029485146.1"/>
</dbReference>
<dbReference type="EnsemblMetazoa" id="XM_029485146.1">
    <property type="protein sequence ID" value="XP_029341006.1"/>
    <property type="gene ID" value="LOC100575222"/>
</dbReference>
<dbReference type="KEGG" id="api:100575222"/>
<reference evidence="1" key="2">
    <citation type="submission" date="2022-06" db="UniProtKB">
        <authorList>
            <consortium name="EnsemblMetazoa"/>
        </authorList>
    </citation>
    <scope>IDENTIFICATION</scope>
</reference>
<evidence type="ECO:0000313" key="2">
    <source>
        <dbReference type="Proteomes" id="UP000007819"/>
    </source>
</evidence>
<dbReference type="Proteomes" id="UP000007819">
    <property type="component" value="Chromosome X"/>
</dbReference>
<proteinExistence type="predicted"/>
<sequence length="202" mass="22751">MAGVFLSTIESFNLKICNLRGQSYDNASNMSGIYSGLQAKIKAVSPLAQFVPCSAHSLNLVGANAASSCKNAVMFFDLLQKLYTFFSASTYRWDILKSSVKSLSDTRRSARDDAFAEIYQSLICYVNDLRTDSEYEYYKKLAIEKCGIEDFVSTKKRTKNRKTFIDDGPTIDDSNAIDFKVTTYLAILDRIQAELIKRKKCI</sequence>